<feature type="region of interest" description="Disordered" evidence="1">
    <location>
        <begin position="169"/>
        <end position="207"/>
    </location>
</feature>
<name>A0AA36NHC5_9DINO</name>
<evidence type="ECO:0000256" key="1">
    <source>
        <dbReference type="SAM" id="MobiDB-lite"/>
    </source>
</evidence>
<organism evidence="2 3">
    <name type="scientific">Effrenium voratum</name>
    <dbReference type="NCBI Taxonomy" id="2562239"/>
    <lineage>
        <taxon>Eukaryota</taxon>
        <taxon>Sar</taxon>
        <taxon>Alveolata</taxon>
        <taxon>Dinophyceae</taxon>
        <taxon>Suessiales</taxon>
        <taxon>Symbiodiniaceae</taxon>
        <taxon>Effrenium</taxon>
    </lineage>
</organism>
<gene>
    <name evidence="2" type="ORF">EVOR1521_LOCUS25180</name>
</gene>
<evidence type="ECO:0000313" key="2">
    <source>
        <dbReference type="EMBL" id="CAJ1402248.1"/>
    </source>
</evidence>
<sequence>MRNIALLEWGPASLFYIQPRELIKVRTRWLEGGPVLPPFLSTMEEAKAHDPDLTVRYALSAFEDLNSAIKNLRRCFGFPYQEYIGYMNTLTHQYRTRREHEGLIDRIRRWAMFGNVDAVLWIDYAKANQPPGSFKMGPRESRPFSPAHMQICADMPEILRLEDVNDESEAAWSEDLEDDKHAGHSSDAQVATMPREPGSLRPLPPKRLPRHIQRMRPSQMLAQAVSKAASPDREEALVKMDHKILAKDGKPKTEKEALRMQLQEEVVPVPGSIYTRSIVPGPGYYGAPKIGDAKEVGPAASFARKGASTWDQLRLHAAKLPGPGQYEAAAKTSDTFFRAKLGSFTRAPKLVNNQEVFKKLPFISNFASACEGFGLNSPEFHCISPEEVCNLPHYTKDPAFSFSRTPRP</sequence>
<protein>
    <submittedName>
        <fullName evidence="2">Uncharacterized protein</fullName>
    </submittedName>
</protein>
<dbReference type="Proteomes" id="UP001178507">
    <property type="component" value="Unassembled WGS sequence"/>
</dbReference>
<accession>A0AA36NHC5</accession>
<proteinExistence type="predicted"/>
<keyword evidence="3" id="KW-1185">Reference proteome</keyword>
<evidence type="ECO:0000313" key="3">
    <source>
        <dbReference type="Proteomes" id="UP001178507"/>
    </source>
</evidence>
<dbReference type="EMBL" id="CAUJNA010003445">
    <property type="protein sequence ID" value="CAJ1402248.1"/>
    <property type="molecule type" value="Genomic_DNA"/>
</dbReference>
<reference evidence="2" key="1">
    <citation type="submission" date="2023-08" db="EMBL/GenBank/DDBJ databases">
        <authorList>
            <person name="Chen Y."/>
            <person name="Shah S."/>
            <person name="Dougan E. K."/>
            <person name="Thang M."/>
            <person name="Chan C."/>
        </authorList>
    </citation>
    <scope>NUCLEOTIDE SEQUENCE</scope>
</reference>
<dbReference type="AlphaFoldDB" id="A0AA36NHC5"/>
<comment type="caution">
    <text evidence="2">The sequence shown here is derived from an EMBL/GenBank/DDBJ whole genome shotgun (WGS) entry which is preliminary data.</text>
</comment>